<feature type="coiled-coil region" evidence="2">
    <location>
        <begin position="156"/>
        <end position="193"/>
    </location>
</feature>
<dbReference type="Gene3D" id="6.10.250.3150">
    <property type="match status" value="1"/>
</dbReference>
<gene>
    <name evidence="5" type="ORF">A2838_01525</name>
</gene>
<dbReference type="PANTHER" id="PTHR21666:SF289">
    <property type="entry name" value="L-ALA--D-GLU ENDOPEPTIDASE"/>
    <property type="match status" value="1"/>
</dbReference>
<evidence type="ECO:0000259" key="4">
    <source>
        <dbReference type="Pfam" id="PF01551"/>
    </source>
</evidence>
<feature type="signal peptide" evidence="3">
    <location>
        <begin position="1"/>
        <end position="23"/>
    </location>
</feature>
<sequence>MPNRFFIVLFVFCVLGFSSLALAVSPAELSTQIESVRREREALVEEQTRLQAELEAINRESQSLGTAVKSLDATKKKIAADIKVTQSKISSTDLSIRSLENNMADKEEKIGAHEKAIALALQSVSIYDTRPLWVDMLAATSFSDAWRDRTQLEGLSASLNDEVTSLRETKNILSEEKKKKEAAKKQIVSLQGELTGQKTVVEESQKAKERLLAETKNKEAVYQQMIKENLERQARFEKDIYELESQLKIALDPSLIPDQRHGLLSWPLDKIFVTNFFGKVSGAALRIYASGSHNGVDLRASQGTRVLAMLGGVVEGTGNTDNQRGCYSYGRWVLIKHGNGLTSIYAHLSASLVSTGQEIKTGQLIGYSGGTPRTSGAGYSTGPHLHVGLFASQGVSVRQFTQSIGCKQIVLPIADIKAYLDPLAYLPSL</sequence>
<reference evidence="5 6" key="1">
    <citation type="journal article" date="2016" name="Nat. Commun.">
        <title>Thousands of microbial genomes shed light on interconnected biogeochemical processes in an aquifer system.</title>
        <authorList>
            <person name="Anantharaman K."/>
            <person name="Brown C.T."/>
            <person name="Hug L.A."/>
            <person name="Sharon I."/>
            <person name="Castelle C.J."/>
            <person name="Probst A.J."/>
            <person name="Thomas B.C."/>
            <person name="Singh A."/>
            <person name="Wilkins M.J."/>
            <person name="Karaoz U."/>
            <person name="Brodie E.L."/>
            <person name="Williams K.H."/>
            <person name="Hubbard S.S."/>
            <person name="Banfield J.F."/>
        </authorList>
    </citation>
    <scope>NUCLEOTIDE SEQUENCE [LARGE SCALE GENOMIC DNA]</scope>
</reference>
<feature type="domain" description="M23ase beta-sheet core" evidence="4">
    <location>
        <begin position="292"/>
        <end position="390"/>
    </location>
</feature>
<evidence type="ECO:0000256" key="1">
    <source>
        <dbReference type="ARBA" id="ARBA00022729"/>
    </source>
</evidence>
<dbReference type="Gene3D" id="2.70.70.10">
    <property type="entry name" value="Glucose Permease (Domain IIA)"/>
    <property type="match status" value="1"/>
</dbReference>
<dbReference type="EMBL" id="MHVH01000005">
    <property type="protein sequence ID" value="OHA90267.1"/>
    <property type="molecule type" value="Genomic_DNA"/>
</dbReference>
<organism evidence="5 6">
    <name type="scientific">Candidatus Zambryskibacteria bacterium RIFCSPHIGHO2_01_FULL_46_25</name>
    <dbReference type="NCBI Taxonomy" id="1802738"/>
    <lineage>
        <taxon>Bacteria</taxon>
        <taxon>Candidatus Zambryskiibacteriota</taxon>
    </lineage>
</organism>
<feature type="coiled-coil region" evidence="2">
    <location>
        <begin position="33"/>
        <end position="60"/>
    </location>
</feature>
<keyword evidence="2" id="KW-0175">Coiled coil</keyword>
<evidence type="ECO:0000256" key="3">
    <source>
        <dbReference type="SAM" id="SignalP"/>
    </source>
</evidence>
<name>A0A1G2SYZ4_9BACT</name>
<dbReference type="AlphaFoldDB" id="A0A1G2SYZ4"/>
<feature type="coiled-coil region" evidence="2">
    <location>
        <begin position="89"/>
        <end position="116"/>
    </location>
</feature>
<dbReference type="InterPro" id="IPR016047">
    <property type="entry name" value="M23ase_b-sheet_dom"/>
</dbReference>
<feature type="chain" id="PRO_5009584490" description="M23ase beta-sheet core domain-containing protein" evidence="3">
    <location>
        <begin position="24"/>
        <end position="429"/>
    </location>
</feature>
<evidence type="ECO:0000256" key="2">
    <source>
        <dbReference type="SAM" id="Coils"/>
    </source>
</evidence>
<dbReference type="InterPro" id="IPR011055">
    <property type="entry name" value="Dup_hybrid_motif"/>
</dbReference>
<proteinExistence type="predicted"/>
<dbReference type="Proteomes" id="UP000178107">
    <property type="component" value="Unassembled WGS sequence"/>
</dbReference>
<dbReference type="SUPFAM" id="SSF51261">
    <property type="entry name" value="Duplicated hybrid motif"/>
    <property type="match status" value="1"/>
</dbReference>
<comment type="caution">
    <text evidence="5">The sequence shown here is derived from an EMBL/GenBank/DDBJ whole genome shotgun (WGS) entry which is preliminary data.</text>
</comment>
<protein>
    <recommendedName>
        <fullName evidence="4">M23ase beta-sheet core domain-containing protein</fullName>
    </recommendedName>
</protein>
<accession>A0A1G2SYZ4</accession>
<keyword evidence="1 3" id="KW-0732">Signal</keyword>
<dbReference type="Pfam" id="PF01551">
    <property type="entry name" value="Peptidase_M23"/>
    <property type="match status" value="1"/>
</dbReference>
<dbReference type="PANTHER" id="PTHR21666">
    <property type="entry name" value="PEPTIDASE-RELATED"/>
    <property type="match status" value="1"/>
</dbReference>
<evidence type="ECO:0000313" key="5">
    <source>
        <dbReference type="EMBL" id="OHA90267.1"/>
    </source>
</evidence>
<dbReference type="CDD" id="cd12797">
    <property type="entry name" value="M23_peptidase"/>
    <property type="match status" value="1"/>
</dbReference>
<dbReference type="InterPro" id="IPR050570">
    <property type="entry name" value="Cell_wall_metabolism_enzyme"/>
</dbReference>
<dbReference type="GO" id="GO:0004222">
    <property type="term" value="F:metalloendopeptidase activity"/>
    <property type="evidence" value="ECO:0007669"/>
    <property type="project" value="TreeGrafter"/>
</dbReference>
<evidence type="ECO:0000313" key="6">
    <source>
        <dbReference type="Proteomes" id="UP000178107"/>
    </source>
</evidence>